<evidence type="ECO:0000259" key="1">
    <source>
        <dbReference type="Pfam" id="PF00534"/>
    </source>
</evidence>
<feature type="domain" description="Glycosyl transferase family 1" evidence="1">
    <location>
        <begin position="181"/>
        <end position="327"/>
    </location>
</feature>
<protein>
    <recommendedName>
        <fullName evidence="5">Glycosyl transferase family 1</fullName>
    </recommendedName>
</protein>
<keyword evidence="4" id="KW-1185">Reference proteome</keyword>
<evidence type="ECO:0000313" key="4">
    <source>
        <dbReference type="Proteomes" id="UP000037530"/>
    </source>
</evidence>
<dbReference type="GO" id="GO:0016757">
    <property type="term" value="F:glycosyltransferase activity"/>
    <property type="evidence" value="ECO:0007669"/>
    <property type="project" value="InterPro"/>
</dbReference>
<dbReference type="SUPFAM" id="SSF53756">
    <property type="entry name" value="UDP-Glycosyltransferase/glycogen phosphorylase"/>
    <property type="match status" value="1"/>
</dbReference>
<dbReference type="EMBL" id="LHPI01000009">
    <property type="protein sequence ID" value="KOO07478.1"/>
    <property type="molecule type" value="Genomic_DNA"/>
</dbReference>
<dbReference type="RefSeq" id="WP_053409215.1">
    <property type="nucleotide sequence ID" value="NZ_LHPI01000009.1"/>
</dbReference>
<dbReference type="CDD" id="cd03811">
    <property type="entry name" value="GT4_GT28_WabH-like"/>
    <property type="match status" value="1"/>
</dbReference>
<proteinExistence type="predicted"/>
<dbReference type="InterPro" id="IPR028098">
    <property type="entry name" value="Glyco_trans_4-like_N"/>
</dbReference>
<feature type="domain" description="Glycosyltransferase subfamily 4-like N-terminal" evidence="2">
    <location>
        <begin position="12"/>
        <end position="172"/>
    </location>
</feature>
<dbReference type="STRING" id="171383.AKJ31_11355"/>
<dbReference type="AlphaFoldDB" id="A0A0M0I0S5"/>
<dbReference type="Proteomes" id="UP000037530">
    <property type="component" value="Unassembled WGS sequence"/>
</dbReference>
<dbReference type="OrthoDB" id="9792269at2"/>
<name>A0A0M0I0S5_9VIBR</name>
<dbReference type="Pfam" id="PF13439">
    <property type="entry name" value="Glyco_transf_4"/>
    <property type="match status" value="1"/>
</dbReference>
<gene>
    <name evidence="3" type="ORF">AKJ31_11355</name>
</gene>
<sequence>MKIFFRISKLGFGGAEQVFLSLAREFSKRDGVSICFVVDHVNSENVKTAIDDGHRVHNLNVSRTMKSIVPFAKFIKQEQPDVIISAYTDTNAAAILSASLCGMSSRVIVSEHASLFEHWQNKSRLKKLILKSYVSYLYRLSTSVICVSKGLSGQVAQLMGSTRRVKTIYNPVRSFAVNAIKEQHANMTKQLVAVGRVAEPKDYSTLIRAVAKLNETGDYHLTIVGGIFSQSEFAKVTAVIEQLNIQDKVTFAGYTDKVEDYYREADMFVMSSAWEGFGNVIVEAMSLGLPVVSTDCNYGPAEILENGKYGRLVSVGDSDSLAGAILQETHSPLVPKESLITRSKDFSEAEIASQYLVVIDEVVSANA</sequence>
<reference evidence="4" key="1">
    <citation type="submission" date="2015-08" db="EMBL/GenBank/DDBJ databases">
        <title>Vibrio galatheae sp. nov., a novel member of the Vibrionaceae family isolated from the Solomon Islands.</title>
        <authorList>
            <person name="Giubergia S."/>
            <person name="Machado H."/>
            <person name="Mateiu R.V."/>
            <person name="Gram L."/>
        </authorList>
    </citation>
    <scope>NUCLEOTIDE SEQUENCE [LARGE SCALE GENOMIC DNA]</scope>
    <source>
        <strain evidence="4">DSM 19134</strain>
    </source>
</reference>
<evidence type="ECO:0000313" key="3">
    <source>
        <dbReference type="EMBL" id="KOO07478.1"/>
    </source>
</evidence>
<comment type="caution">
    <text evidence="3">The sequence shown here is derived from an EMBL/GenBank/DDBJ whole genome shotgun (WGS) entry which is preliminary data.</text>
</comment>
<evidence type="ECO:0008006" key="5">
    <source>
        <dbReference type="Google" id="ProtNLM"/>
    </source>
</evidence>
<dbReference type="Pfam" id="PF00534">
    <property type="entry name" value="Glycos_transf_1"/>
    <property type="match status" value="1"/>
</dbReference>
<organism evidence="3 4">
    <name type="scientific">Vibrio hepatarius</name>
    <dbReference type="NCBI Taxonomy" id="171383"/>
    <lineage>
        <taxon>Bacteria</taxon>
        <taxon>Pseudomonadati</taxon>
        <taxon>Pseudomonadota</taxon>
        <taxon>Gammaproteobacteria</taxon>
        <taxon>Vibrionales</taxon>
        <taxon>Vibrionaceae</taxon>
        <taxon>Vibrio</taxon>
        <taxon>Vibrio oreintalis group</taxon>
    </lineage>
</organism>
<dbReference type="PATRIC" id="fig|171383.3.peg.2318"/>
<dbReference type="PANTHER" id="PTHR12526:SF630">
    <property type="entry name" value="GLYCOSYLTRANSFERASE"/>
    <property type="match status" value="1"/>
</dbReference>
<evidence type="ECO:0000259" key="2">
    <source>
        <dbReference type="Pfam" id="PF13439"/>
    </source>
</evidence>
<dbReference type="GO" id="GO:1901135">
    <property type="term" value="P:carbohydrate derivative metabolic process"/>
    <property type="evidence" value="ECO:0007669"/>
    <property type="project" value="UniProtKB-ARBA"/>
</dbReference>
<dbReference type="InterPro" id="IPR001296">
    <property type="entry name" value="Glyco_trans_1"/>
</dbReference>
<dbReference type="PANTHER" id="PTHR12526">
    <property type="entry name" value="GLYCOSYLTRANSFERASE"/>
    <property type="match status" value="1"/>
</dbReference>
<accession>A0A0M0I0S5</accession>
<dbReference type="Gene3D" id="3.40.50.2000">
    <property type="entry name" value="Glycogen Phosphorylase B"/>
    <property type="match status" value="2"/>
</dbReference>